<dbReference type="SMART" id="SM00367">
    <property type="entry name" value="LRR_CC"/>
    <property type="match status" value="2"/>
</dbReference>
<dbReference type="AlphaFoldDB" id="A0AAV1ECG7"/>
<accession>A0AAV1ECG7</accession>
<sequence>MQAVAVGCSNLTHLEVNGCHNIGTAGLESIGKVCMSLSELALLYCQKIGDLALSEIGKGCRLLQALPLNLSCYNIPVIKFKFMEIIIIDRSCFTVWFRFHRLDSIRINIGIHEDEDLRFAFSFTKFTYLYCVI</sequence>
<dbReference type="EMBL" id="OX459126">
    <property type="protein sequence ID" value="CAI9117380.1"/>
    <property type="molecule type" value="Genomic_DNA"/>
</dbReference>
<protein>
    <submittedName>
        <fullName evidence="1">OLC1v1018764C1</fullName>
    </submittedName>
</protein>
<organism evidence="1 2">
    <name type="scientific">Oldenlandia corymbosa var. corymbosa</name>
    <dbReference type="NCBI Taxonomy" id="529605"/>
    <lineage>
        <taxon>Eukaryota</taxon>
        <taxon>Viridiplantae</taxon>
        <taxon>Streptophyta</taxon>
        <taxon>Embryophyta</taxon>
        <taxon>Tracheophyta</taxon>
        <taxon>Spermatophyta</taxon>
        <taxon>Magnoliopsida</taxon>
        <taxon>eudicotyledons</taxon>
        <taxon>Gunneridae</taxon>
        <taxon>Pentapetalae</taxon>
        <taxon>asterids</taxon>
        <taxon>lamiids</taxon>
        <taxon>Gentianales</taxon>
        <taxon>Rubiaceae</taxon>
        <taxon>Rubioideae</taxon>
        <taxon>Spermacoceae</taxon>
        <taxon>Hedyotis-Oldenlandia complex</taxon>
        <taxon>Oldenlandia</taxon>
    </lineage>
</organism>
<dbReference type="Pfam" id="PF13516">
    <property type="entry name" value="LRR_6"/>
    <property type="match status" value="1"/>
</dbReference>
<proteinExistence type="predicted"/>
<dbReference type="Proteomes" id="UP001161247">
    <property type="component" value="Chromosome 9"/>
</dbReference>
<dbReference type="InterPro" id="IPR032675">
    <property type="entry name" value="LRR_dom_sf"/>
</dbReference>
<dbReference type="InterPro" id="IPR001611">
    <property type="entry name" value="Leu-rich_rpt"/>
</dbReference>
<evidence type="ECO:0000313" key="1">
    <source>
        <dbReference type="EMBL" id="CAI9117380.1"/>
    </source>
</evidence>
<dbReference type="SUPFAM" id="SSF52047">
    <property type="entry name" value="RNI-like"/>
    <property type="match status" value="1"/>
</dbReference>
<gene>
    <name evidence="1" type="ORF">OLC1_LOCUS23450</name>
</gene>
<evidence type="ECO:0000313" key="2">
    <source>
        <dbReference type="Proteomes" id="UP001161247"/>
    </source>
</evidence>
<dbReference type="Gene3D" id="3.80.10.10">
    <property type="entry name" value="Ribonuclease Inhibitor"/>
    <property type="match status" value="1"/>
</dbReference>
<keyword evidence="2" id="KW-1185">Reference proteome</keyword>
<name>A0AAV1ECG7_OLDCO</name>
<reference evidence="1" key="1">
    <citation type="submission" date="2023-03" db="EMBL/GenBank/DDBJ databases">
        <authorList>
            <person name="Julca I."/>
        </authorList>
    </citation>
    <scope>NUCLEOTIDE SEQUENCE</scope>
</reference>
<dbReference type="InterPro" id="IPR006553">
    <property type="entry name" value="Leu-rich_rpt_Cys-con_subtyp"/>
</dbReference>